<evidence type="ECO:0000256" key="1">
    <source>
        <dbReference type="SAM" id="MobiDB-lite"/>
    </source>
</evidence>
<comment type="caution">
    <text evidence="3">The sequence shown here is derived from an EMBL/GenBank/DDBJ whole genome shotgun (WGS) entry which is preliminary data.</text>
</comment>
<protein>
    <recommendedName>
        <fullName evidence="5">DUF4124 domain-containing protein</fullName>
    </recommendedName>
</protein>
<keyword evidence="4" id="KW-1185">Reference proteome</keyword>
<evidence type="ECO:0000256" key="2">
    <source>
        <dbReference type="SAM" id="SignalP"/>
    </source>
</evidence>
<organism evidence="3 4">
    <name type="scientific">Halomonas pelophila</name>
    <dbReference type="NCBI Taxonomy" id="3151122"/>
    <lineage>
        <taxon>Bacteria</taxon>
        <taxon>Pseudomonadati</taxon>
        <taxon>Pseudomonadota</taxon>
        <taxon>Gammaproteobacteria</taxon>
        <taxon>Oceanospirillales</taxon>
        <taxon>Halomonadaceae</taxon>
        <taxon>Halomonas</taxon>
    </lineage>
</organism>
<gene>
    <name evidence="3" type="ORF">ABE957_06635</name>
</gene>
<sequence>MIKPALLLLIASMLPPLANAQVYKCEVGNNTRYQDHPCAGPSASESGQMPNLNNLSTMGSERRRPPTDLSAIVMEQLANPLRPHLEARASAGGYLLEGMSRHKAIAILGEPNTRRVNLNSDGQSCEMLYWQHENGKRESHQALICEDRVVSYRKSP</sequence>
<reference evidence="3 4" key="1">
    <citation type="submission" date="2024-05" db="EMBL/GenBank/DDBJ databases">
        <title>Halomonas sp. CS7 16S ribosomal RNA gene Genome sequencing and assembly.</title>
        <authorList>
            <person name="Yook S."/>
        </authorList>
    </citation>
    <scope>NUCLEOTIDE SEQUENCE [LARGE SCALE GENOMIC DNA]</scope>
    <source>
        <strain evidence="3 4">CS7</strain>
    </source>
</reference>
<accession>A0ABV1N3P7</accession>
<evidence type="ECO:0000313" key="4">
    <source>
        <dbReference type="Proteomes" id="UP001472978"/>
    </source>
</evidence>
<dbReference type="Proteomes" id="UP001472978">
    <property type="component" value="Unassembled WGS sequence"/>
</dbReference>
<evidence type="ECO:0000313" key="3">
    <source>
        <dbReference type="EMBL" id="MEQ6888343.1"/>
    </source>
</evidence>
<feature type="region of interest" description="Disordered" evidence="1">
    <location>
        <begin position="36"/>
        <end position="65"/>
    </location>
</feature>
<evidence type="ECO:0008006" key="5">
    <source>
        <dbReference type="Google" id="ProtNLM"/>
    </source>
</evidence>
<feature type="chain" id="PRO_5047222220" description="DUF4124 domain-containing protein" evidence="2">
    <location>
        <begin position="21"/>
        <end position="156"/>
    </location>
</feature>
<dbReference type="EMBL" id="JBEGCI010000005">
    <property type="protein sequence ID" value="MEQ6888343.1"/>
    <property type="molecule type" value="Genomic_DNA"/>
</dbReference>
<dbReference type="RefSeq" id="WP_349757887.1">
    <property type="nucleotide sequence ID" value="NZ_JBEGCI010000005.1"/>
</dbReference>
<keyword evidence="2" id="KW-0732">Signal</keyword>
<feature type="compositionally biased region" description="Polar residues" evidence="1">
    <location>
        <begin position="43"/>
        <end position="59"/>
    </location>
</feature>
<proteinExistence type="predicted"/>
<name>A0ABV1N3P7_9GAMM</name>
<feature type="signal peptide" evidence="2">
    <location>
        <begin position="1"/>
        <end position="20"/>
    </location>
</feature>